<dbReference type="AlphaFoldDB" id="A0A8K0MHU6"/>
<keyword evidence="2" id="KW-1185">Reference proteome</keyword>
<dbReference type="PANTHER" id="PTHR35097">
    <property type="entry name" value="GDSL ESTERASE/LIPASE"/>
    <property type="match status" value="1"/>
</dbReference>
<name>A0A8K0MHU6_9ROSA</name>
<gene>
    <name evidence="1" type="ORF">FNV43_RR11989</name>
</gene>
<protein>
    <submittedName>
        <fullName evidence="1">Uncharacterized protein</fullName>
    </submittedName>
</protein>
<dbReference type="Proteomes" id="UP000796880">
    <property type="component" value="Unassembled WGS sequence"/>
</dbReference>
<comment type="caution">
    <text evidence="1">The sequence shown here is derived from an EMBL/GenBank/DDBJ whole genome shotgun (WGS) entry which is preliminary data.</text>
</comment>
<evidence type="ECO:0000313" key="1">
    <source>
        <dbReference type="EMBL" id="KAF3446809.1"/>
    </source>
</evidence>
<evidence type="ECO:0000313" key="2">
    <source>
        <dbReference type="Proteomes" id="UP000796880"/>
    </source>
</evidence>
<dbReference type="OrthoDB" id="2017825at2759"/>
<proteinExistence type="predicted"/>
<organism evidence="1 2">
    <name type="scientific">Rhamnella rubrinervis</name>
    <dbReference type="NCBI Taxonomy" id="2594499"/>
    <lineage>
        <taxon>Eukaryota</taxon>
        <taxon>Viridiplantae</taxon>
        <taxon>Streptophyta</taxon>
        <taxon>Embryophyta</taxon>
        <taxon>Tracheophyta</taxon>
        <taxon>Spermatophyta</taxon>
        <taxon>Magnoliopsida</taxon>
        <taxon>eudicotyledons</taxon>
        <taxon>Gunneridae</taxon>
        <taxon>Pentapetalae</taxon>
        <taxon>rosids</taxon>
        <taxon>fabids</taxon>
        <taxon>Rosales</taxon>
        <taxon>Rhamnaceae</taxon>
        <taxon>rhamnoid group</taxon>
        <taxon>Rhamneae</taxon>
        <taxon>Rhamnella</taxon>
    </lineage>
</organism>
<reference evidence="1" key="1">
    <citation type="submission" date="2020-03" db="EMBL/GenBank/DDBJ databases">
        <title>A high-quality chromosome-level genome assembly of a woody plant with both climbing and erect habits, Rhamnella rubrinervis.</title>
        <authorList>
            <person name="Lu Z."/>
            <person name="Yang Y."/>
            <person name="Zhu X."/>
            <person name="Sun Y."/>
        </authorList>
    </citation>
    <scope>NUCLEOTIDE SEQUENCE</scope>
    <source>
        <strain evidence="1">BYM</strain>
        <tissue evidence="1">Leaf</tissue>
    </source>
</reference>
<sequence length="426" mass="46774">MEPVAFVMDKFKGFAKWSQNLVDGLIHGRCETSDRRNPIDILKRLQRETFSDLMKVRDRQDKVERMLSLYGTAKGSPFQEASTLVKGDVDHLGAFLMINNADNQDYDALGEAGIRTGIDSRFTFETTVGGNNTLGVEFVSSQKHNNNLGDALGSSLSLAKVFYMANVSDWFSAIAIPMGAKGRDVAFMTDPSHQGKGLTDVTFSGPPLLNLCNGSALGLMVKKSNFVASLAQFVSELEMEQDSNRIRHRFSTFGQVLCQLPRGMKLSLLGLLQLRNLPHQRGNHGALTFSLGGAKSESAPEPMIGAFAPPVGTNSQGNATTGSIALMLESEIDEIPKVGCWIEMEKSNPRYLQWAVSMSDDSEDSLGWGMRFSGTIESPTDLNLFGVESYMKFNFGKRFSVKPGIAYIMSRNAKVAAFMLRSNWSL</sequence>
<dbReference type="PANTHER" id="PTHR35097:SF1">
    <property type="entry name" value="GDSL ESTERASE_LIPASE"/>
    <property type="match status" value="1"/>
</dbReference>
<dbReference type="EMBL" id="VOIH02000005">
    <property type="protein sequence ID" value="KAF3446809.1"/>
    <property type="molecule type" value="Genomic_DNA"/>
</dbReference>
<accession>A0A8K0MHU6</accession>